<dbReference type="OrthoDB" id="2504073at2759"/>
<feature type="region of interest" description="Disordered" evidence="6">
    <location>
        <begin position="90"/>
        <end position="174"/>
    </location>
</feature>
<organism evidence="7 8">
    <name type="scientific">Puccinia coronata f. sp. avenae</name>
    <dbReference type="NCBI Taxonomy" id="200324"/>
    <lineage>
        <taxon>Eukaryota</taxon>
        <taxon>Fungi</taxon>
        <taxon>Dikarya</taxon>
        <taxon>Basidiomycota</taxon>
        <taxon>Pucciniomycotina</taxon>
        <taxon>Pucciniomycetes</taxon>
        <taxon>Pucciniales</taxon>
        <taxon>Pucciniaceae</taxon>
        <taxon>Puccinia</taxon>
    </lineage>
</organism>
<comment type="caution">
    <text evidence="7">The sequence shown here is derived from an EMBL/GenBank/DDBJ whole genome shotgun (WGS) entry which is preliminary data.</text>
</comment>
<dbReference type="AlphaFoldDB" id="A0A2N5VV10"/>
<dbReference type="Gene3D" id="4.10.280.10">
    <property type="entry name" value="Helix-loop-helix DNA-binding domain"/>
    <property type="match status" value="1"/>
</dbReference>
<feature type="compositionally biased region" description="Polar residues" evidence="6">
    <location>
        <begin position="1"/>
        <end position="19"/>
    </location>
</feature>
<dbReference type="InterPro" id="IPR052207">
    <property type="entry name" value="Max-like/E-box_TFs"/>
</dbReference>
<keyword evidence="8" id="KW-1185">Reference proteome</keyword>
<name>A0A2N5VV10_9BASI</name>
<evidence type="ECO:0000313" key="7">
    <source>
        <dbReference type="EMBL" id="PLW53810.1"/>
    </source>
</evidence>
<keyword evidence="2" id="KW-0805">Transcription regulation</keyword>
<feature type="compositionally biased region" description="Low complexity" evidence="6">
    <location>
        <begin position="162"/>
        <end position="174"/>
    </location>
</feature>
<feature type="compositionally biased region" description="Polar residues" evidence="6">
    <location>
        <begin position="33"/>
        <end position="46"/>
    </location>
</feature>
<dbReference type="GO" id="GO:0005634">
    <property type="term" value="C:nucleus"/>
    <property type="evidence" value="ECO:0007669"/>
    <property type="project" value="UniProtKB-SubCell"/>
</dbReference>
<evidence type="ECO:0000256" key="1">
    <source>
        <dbReference type="ARBA" id="ARBA00004123"/>
    </source>
</evidence>
<evidence type="ECO:0000256" key="3">
    <source>
        <dbReference type="ARBA" id="ARBA00023125"/>
    </source>
</evidence>
<sequence>MNSFQQEPHQHHLNTSYNPQHPAKIYPTEPETDQQPTHKYGTSNNDCKLGNVLHPSSWIQHPLARHRHHHSLDSSYQLANHFVNHRIHSAQFQSPTTPTDTSSAEQATKRSLSLSSQSTNKLTHPSPPSPAVSYTHPSQSLINNHPPIDTTVYPQQAHSTQKKSLPTPKTKSKLSLVAAVPASILKKEKPGLLSQEQKRANHIASEQKRRAAIRQGYSRLCLLVPALRAPIGGGPRGVVRRTPFLENGDAGHEPSGVSRRSEEDSPLEEELSLDQPASQNHLHTDESANSAAFKRKRNKLPTEAHRAGTRSEAVVLAKTVEYLRELEAERKVFLEKLTRLKGAARAKGIPIYTPQQSTPQLDFQTDTTEDGYQRVNEKGDEEEEQGEPPVWECKWTGNIHQIDRQFNPELSSAASDHSQLTFNALIGPDLTTPPIPFDLASFPQDQQHAHLFHSHSHQNLNLNTNPQHEIIDP</sequence>
<comment type="subcellular location">
    <subcellularLocation>
        <location evidence="1">Nucleus</location>
    </subcellularLocation>
</comment>
<gene>
    <name evidence="7" type="ORF">PCANC_03579</name>
</gene>
<dbReference type="SUPFAM" id="SSF47459">
    <property type="entry name" value="HLH, helix-loop-helix DNA-binding domain"/>
    <property type="match status" value="1"/>
</dbReference>
<evidence type="ECO:0000256" key="6">
    <source>
        <dbReference type="SAM" id="MobiDB-lite"/>
    </source>
</evidence>
<evidence type="ECO:0000256" key="4">
    <source>
        <dbReference type="ARBA" id="ARBA00023163"/>
    </source>
</evidence>
<dbReference type="InterPro" id="IPR036638">
    <property type="entry name" value="HLH_DNA-bd_sf"/>
</dbReference>
<dbReference type="Proteomes" id="UP000235388">
    <property type="component" value="Unassembled WGS sequence"/>
</dbReference>
<keyword evidence="5" id="KW-0539">Nucleus</keyword>
<reference evidence="7 8" key="1">
    <citation type="submission" date="2017-11" db="EMBL/GenBank/DDBJ databases">
        <title>De novo assembly and phasing of dikaryotic genomes from two isolates of Puccinia coronata f. sp. avenae, the causal agent of oat crown rust.</title>
        <authorList>
            <person name="Miller M.E."/>
            <person name="Zhang Y."/>
            <person name="Omidvar V."/>
            <person name="Sperschneider J."/>
            <person name="Schwessinger B."/>
            <person name="Raley C."/>
            <person name="Palmer J.M."/>
            <person name="Garnica D."/>
            <person name="Upadhyaya N."/>
            <person name="Rathjen J."/>
            <person name="Taylor J.M."/>
            <person name="Park R.F."/>
            <person name="Dodds P.N."/>
            <person name="Hirsch C.D."/>
            <person name="Kianian S.F."/>
            <person name="Figueroa M."/>
        </authorList>
    </citation>
    <scope>NUCLEOTIDE SEQUENCE [LARGE SCALE GENOMIC DNA]</scope>
    <source>
        <strain evidence="7">12NC29</strain>
    </source>
</reference>
<keyword evidence="4" id="KW-0804">Transcription</keyword>
<feature type="region of interest" description="Disordered" evidence="6">
    <location>
        <begin position="1"/>
        <end position="48"/>
    </location>
</feature>
<keyword evidence="3" id="KW-0238">DNA-binding</keyword>
<dbReference type="PANTHER" id="PTHR15741:SF27">
    <property type="entry name" value="TRANSCRIPTION FACTOR AP-4"/>
    <property type="match status" value="1"/>
</dbReference>
<dbReference type="GO" id="GO:0046983">
    <property type="term" value="F:protein dimerization activity"/>
    <property type="evidence" value="ECO:0007669"/>
    <property type="project" value="InterPro"/>
</dbReference>
<dbReference type="GO" id="GO:0000981">
    <property type="term" value="F:DNA-binding transcription factor activity, RNA polymerase II-specific"/>
    <property type="evidence" value="ECO:0007669"/>
    <property type="project" value="TreeGrafter"/>
</dbReference>
<evidence type="ECO:0000313" key="8">
    <source>
        <dbReference type="Proteomes" id="UP000235388"/>
    </source>
</evidence>
<dbReference type="EMBL" id="PGCJ01000056">
    <property type="protein sequence ID" value="PLW53810.1"/>
    <property type="molecule type" value="Genomic_DNA"/>
</dbReference>
<dbReference type="GO" id="GO:0000978">
    <property type="term" value="F:RNA polymerase II cis-regulatory region sequence-specific DNA binding"/>
    <property type="evidence" value="ECO:0007669"/>
    <property type="project" value="TreeGrafter"/>
</dbReference>
<feature type="region of interest" description="Disordered" evidence="6">
    <location>
        <begin position="232"/>
        <end position="308"/>
    </location>
</feature>
<proteinExistence type="predicted"/>
<feature type="compositionally biased region" description="Polar residues" evidence="6">
    <location>
        <begin position="90"/>
        <end position="123"/>
    </location>
</feature>
<protein>
    <submittedName>
        <fullName evidence="7">Uncharacterized protein</fullName>
    </submittedName>
</protein>
<dbReference type="PANTHER" id="PTHR15741">
    <property type="entry name" value="BASIC HELIX-LOOP-HELIX ZIP TRANSCRIPTION FACTOR"/>
    <property type="match status" value="1"/>
</dbReference>
<dbReference type="STRING" id="200324.A0A2N5VV10"/>
<evidence type="ECO:0000256" key="2">
    <source>
        <dbReference type="ARBA" id="ARBA00023015"/>
    </source>
</evidence>
<evidence type="ECO:0000256" key="5">
    <source>
        <dbReference type="ARBA" id="ARBA00023242"/>
    </source>
</evidence>
<accession>A0A2N5VV10</accession>